<dbReference type="PANTHER" id="PTHR24221">
    <property type="entry name" value="ATP-BINDING CASSETTE SUB-FAMILY B"/>
    <property type="match status" value="1"/>
</dbReference>
<dbReference type="InterPro" id="IPR036640">
    <property type="entry name" value="ABC1_TM_sf"/>
</dbReference>
<keyword evidence="4 10" id="KW-0067">ATP-binding</keyword>
<dbReference type="InterPro" id="IPR027417">
    <property type="entry name" value="P-loop_NTPase"/>
</dbReference>
<dbReference type="SUPFAM" id="SSF90123">
    <property type="entry name" value="ABC transporter transmembrane region"/>
    <property type="match status" value="1"/>
</dbReference>
<accession>A0A5B8UVY6</accession>
<dbReference type="PANTHER" id="PTHR24221:SF503">
    <property type="entry name" value="MITOCHONDRIAL POTASSIUM CHANNEL ATP-BINDING SUBUNIT"/>
    <property type="match status" value="1"/>
</dbReference>
<evidence type="ECO:0000313" key="11">
    <source>
        <dbReference type="Proteomes" id="UP000321479"/>
    </source>
</evidence>
<dbReference type="InterPro" id="IPR003439">
    <property type="entry name" value="ABC_transporter-like_ATP-bd"/>
</dbReference>
<reference evidence="10 11" key="1">
    <citation type="journal article" date="2017" name="Curr. Microbiol.">
        <title>Mucilaginibacter ginsenosidivorans sp. nov., Isolated from Soil of Ginseng Field.</title>
        <authorList>
            <person name="Kim M.M."/>
            <person name="Siddiqi M.Z."/>
            <person name="Im W.T."/>
        </authorList>
    </citation>
    <scope>NUCLEOTIDE SEQUENCE [LARGE SCALE GENOMIC DNA]</scope>
    <source>
        <strain evidence="10 11">Gsoil 3017</strain>
    </source>
</reference>
<dbReference type="KEGG" id="mgin:FRZ54_12065"/>
<feature type="transmembrane region" description="Helical" evidence="7">
    <location>
        <begin position="173"/>
        <end position="190"/>
    </location>
</feature>
<evidence type="ECO:0000313" key="10">
    <source>
        <dbReference type="EMBL" id="QEC63280.1"/>
    </source>
</evidence>
<dbReference type="InterPro" id="IPR039421">
    <property type="entry name" value="Type_1_exporter"/>
</dbReference>
<feature type="transmembrane region" description="Helical" evidence="7">
    <location>
        <begin position="286"/>
        <end position="307"/>
    </location>
</feature>
<organism evidence="10 11">
    <name type="scientific">Mucilaginibacter ginsenosidivorans</name>
    <dbReference type="NCBI Taxonomy" id="398053"/>
    <lineage>
        <taxon>Bacteria</taxon>
        <taxon>Pseudomonadati</taxon>
        <taxon>Bacteroidota</taxon>
        <taxon>Sphingobacteriia</taxon>
        <taxon>Sphingobacteriales</taxon>
        <taxon>Sphingobacteriaceae</taxon>
        <taxon>Mucilaginibacter</taxon>
    </lineage>
</organism>
<dbReference type="GO" id="GO:0016887">
    <property type="term" value="F:ATP hydrolysis activity"/>
    <property type="evidence" value="ECO:0007669"/>
    <property type="project" value="InterPro"/>
</dbReference>
<keyword evidence="2 7" id="KW-0812">Transmembrane</keyword>
<dbReference type="GO" id="GO:0140359">
    <property type="term" value="F:ABC-type transporter activity"/>
    <property type="evidence" value="ECO:0007669"/>
    <property type="project" value="InterPro"/>
</dbReference>
<evidence type="ECO:0000256" key="1">
    <source>
        <dbReference type="ARBA" id="ARBA00004651"/>
    </source>
</evidence>
<feature type="transmembrane region" description="Helical" evidence="7">
    <location>
        <begin position="68"/>
        <end position="89"/>
    </location>
</feature>
<dbReference type="PROSITE" id="PS50893">
    <property type="entry name" value="ABC_TRANSPORTER_2"/>
    <property type="match status" value="1"/>
</dbReference>
<dbReference type="EMBL" id="CP042436">
    <property type="protein sequence ID" value="QEC63280.1"/>
    <property type="molecule type" value="Genomic_DNA"/>
</dbReference>
<proteinExistence type="predicted"/>
<dbReference type="SMART" id="SM00382">
    <property type="entry name" value="AAA"/>
    <property type="match status" value="1"/>
</dbReference>
<evidence type="ECO:0000256" key="5">
    <source>
        <dbReference type="ARBA" id="ARBA00022989"/>
    </source>
</evidence>
<dbReference type="InterPro" id="IPR011527">
    <property type="entry name" value="ABC1_TM_dom"/>
</dbReference>
<dbReference type="InterPro" id="IPR017871">
    <property type="entry name" value="ABC_transporter-like_CS"/>
</dbReference>
<evidence type="ECO:0000256" key="4">
    <source>
        <dbReference type="ARBA" id="ARBA00022840"/>
    </source>
</evidence>
<dbReference type="Pfam" id="PF00005">
    <property type="entry name" value="ABC_tran"/>
    <property type="match status" value="1"/>
</dbReference>
<dbReference type="SUPFAM" id="SSF52540">
    <property type="entry name" value="P-loop containing nucleoside triphosphate hydrolases"/>
    <property type="match status" value="1"/>
</dbReference>
<dbReference type="PROSITE" id="PS50929">
    <property type="entry name" value="ABC_TM1F"/>
    <property type="match status" value="1"/>
</dbReference>
<dbReference type="AlphaFoldDB" id="A0A5B8UVY6"/>
<feature type="transmembrane region" description="Helical" evidence="7">
    <location>
        <begin position="150"/>
        <end position="167"/>
    </location>
</feature>
<feature type="domain" description="ABC transmembrane type-1" evidence="9">
    <location>
        <begin position="27"/>
        <end position="315"/>
    </location>
</feature>
<dbReference type="InterPro" id="IPR003593">
    <property type="entry name" value="AAA+_ATPase"/>
</dbReference>
<evidence type="ECO:0000256" key="2">
    <source>
        <dbReference type="ARBA" id="ARBA00022692"/>
    </source>
</evidence>
<feature type="transmembrane region" description="Helical" evidence="7">
    <location>
        <begin position="255"/>
        <end position="274"/>
    </location>
</feature>
<evidence type="ECO:0000259" key="8">
    <source>
        <dbReference type="PROSITE" id="PS50893"/>
    </source>
</evidence>
<feature type="domain" description="ABC transporter" evidence="8">
    <location>
        <begin position="344"/>
        <end position="552"/>
    </location>
</feature>
<dbReference type="PROSITE" id="PS00211">
    <property type="entry name" value="ABC_TRANSPORTER_1"/>
    <property type="match status" value="1"/>
</dbReference>
<comment type="subcellular location">
    <subcellularLocation>
        <location evidence="1">Cell membrane</location>
        <topology evidence="1">Multi-pass membrane protein</topology>
    </subcellularLocation>
</comment>
<keyword evidence="5 7" id="KW-1133">Transmembrane helix</keyword>
<dbReference type="GO" id="GO:0005524">
    <property type="term" value="F:ATP binding"/>
    <property type="evidence" value="ECO:0007669"/>
    <property type="project" value="UniProtKB-KW"/>
</dbReference>
<protein>
    <submittedName>
        <fullName evidence="10">ABC transporter ATP-binding protein</fullName>
    </submittedName>
</protein>
<evidence type="ECO:0000256" key="6">
    <source>
        <dbReference type="ARBA" id="ARBA00023136"/>
    </source>
</evidence>
<dbReference type="CDD" id="cd03228">
    <property type="entry name" value="ABCC_MRP_Like"/>
    <property type="match status" value="1"/>
</dbReference>
<dbReference type="GO" id="GO:0005886">
    <property type="term" value="C:plasma membrane"/>
    <property type="evidence" value="ECO:0007669"/>
    <property type="project" value="UniProtKB-SubCell"/>
</dbReference>
<evidence type="ECO:0000259" key="9">
    <source>
        <dbReference type="PROSITE" id="PS50929"/>
    </source>
</evidence>
<keyword evidence="6 7" id="KW-0472">Membrane</keyword>
<feature type="transmembrane region" description="Helical" evidence="7">
    <location>
        <begin position="20"/>
        <end position="48"/>
    </location>
</feature>
<sequence length="552" mass="62457">MRFLSGVLNILDQKERARLFLLAFLDVIVSALDIAFLGLSVLVINFYIKNTGLSGLTFLPKQLADQNSVLLISVFFILFGIKNIFAYWISTFQFRFIYGVASRLSKRNIRRYLRGDYLNYINVDSSVNIYKISHQPIEFSTYILTNLQQVVSQSVLILFSVVAILFYNATLFFLLLLLLMPAVTIIGMVLKQRLKRLRQNIKRRSADTLKNLKEALAGYIENNIYNKDDFFADRYYTRQAQLNNDMRLQQTLQGLPSRLIEIFAIFGLFILIVINKWSGRSAAIDLLTVGIFIAAAYKIIPGVVKILNSIGQMKTYGFILNDLAIPGDNGKDRINLQTENIRSVNFEKLHFKYNNRPVLTGVSAQLSPGDLAGISAGSGRGKTTLISIILGFLEQGEGTISINNKIVTTEERKAYRNRVAYIKQQPFLIHDTLAKNIALADEYDKLKLNEVIAFCGLDNMLKPYDDGVNLLITENGKNLSGGQRQRIMLARALYHGFDLLILDEPFGEMDQQSENLILEKLQSVANQGKIILFITHNQASLLFCNKLITIDD</sequence>
<evidence type="ECO:0000256" key="3">
    <source>
        <dbReference type="ARBA" id="ARBA00022741"/>
    </source>
</evidence>
<dbReference type="Gene3D" id="1.20.1560.10">
    <property type="entry name" value="ABC transporter type 1, transmembrane domain"/>
    <property type="match status" value="1"/>
</dbReference>
<name>A0A5B8UVY6_9SPHI</name>
<dbReference type="RefSeq" id="WP_147031856.1">
    <property type="nucleotide sequence ID" value="NZ_CP042436.1"/>
</dbReference>
<evidence type="ECO:0000256" key="7">
    <source>
        <dbReference type="SAM" id="Phobius"/>
    </source>
</evidence>
<dbReference type="Proteomes" id="UP000321479">
    <property type="component" value="Chromosome"/>
</dbReference>
<dbReference type="OrthoDB" id="1522160at2"/>
<keyword evidence="3" id="KW-0547">Nucleotide-binding</keyword>
<gene>
    <name evidence="10" type="ORF">FRZ54_12065</name>
</gene>
<keyword evidence="11" id="KW-1185">Reference proteome</keyword>
<dbReference type="Gene3D" id="3.40.50.300">
    <property type="entry name" value="P-loop containing nucleotide triphosphate hydrolases"/>
    <property type="match status" value="1"/>
</dbReference>